<accession>A0ABS1G302</accession>
<comment type="caution">
    <text evidence="1">The sequence shown here is derived from an EMBL/GenBank/DDBJ whole genome shotgun (WGS) entry which is preliminary data.</text>
</comment>
<keyword evidence="2" id="KW-1185">Reference proteome</keyword>
<name>A0ABS1G302_LISIV</name>
<reference evidence="1 2" key="1">
    <citation type="submission" date="2021-01" db="EMBL/GenBank/DDBJ databases">
        <title>Listeria ivanovii strains from Norway.</title>
        <authorList>
            <person name="Fagerlund A."/>
        </authorList>
    </citation>
    <scope>NUCLEOTIDE SEQUENCE [LARGE SCALE GENOMIC DNA]</scope>
    <source>
        <strain evidence="1 2">MF6989</strain>
    </source>
</reference>
<protein>
    <submittedName>
        <fullName evidence="1">Uncharacterized protein</fullName>
    </submittedName>
</protein>
<evidence type="ECO:0000313" key="1">
    <source>
        <dbReference type="EMBL" id="MBK1961031.1"/>
    </source>
</evidence>
<evidence type="ECO:0000313" key="2">
    <source>
        <dbReference type="Proteomes" id="UP000633035"/>
    </source>
</evidence>
<dbReference type="Proteomes" id="UP000633035">
    <property type="component" value="Unassembled WGS sequence"/>
</dbReference>
<gene>
    <name evidence="1" type="ORF">JI642_02820</name>
</gene>
<sequence>MGRLHQCNCNTGKNCTDNIQIFCYSSTRIQKKHVISPLFIYTYRITEPPINVNCSLYHIRETQRFNPETYTIDMKHEPKTRKPIYQSLETVYINKASKIKTYNCT</sequence>
<dbReference type="RefSeq" id="WP_074673760.1">
    <property type="nucleotide sequence ID" value="NZ_CP009575.1"/>
</dbReference>
<proteinExistence type="predicted"/>
<organism evidence="1 2">
    <name type="scientific">Listeria ivanovii subsp. londoniensis</name>
    <dbReference type="NCBI Taxonomy" id="202752"/>
    <lineage>
        <taxon>Bacteria</taxon>
        <taxon>Bacillati</taxon>
        <taxon>Bacillota</taxon>
        <taxon>Bacilli</taxon>
        <taxon>Bacillales</taxon>
        <taxon>Listeriaceae</taxon>
        <taxon>Listeria</taxon>
    </lineage>
</organism>
<dbReference type="EMBL" id="JAENOF010000002">
    <property type="protein sequence ID" value="MBK1961031.1"/>
    <property type="molecule type" value="Genomic_DNA"/>
</dbReference>